<name>A0A6P3W6H0_CLUHA</name>
<dbReference type="SUPFAM" id="SSF81321">
    <property type="entry name" value="Family A G protein-coupled receptor-like"/>
    <property type="match status" value="1"/>
</dbReference>
<evidence type="ECO:0000259" key="10">
    <source>
        <dbReference type="PROSITE" id="PS50262"/>
    </source>
</evidence>
<dbReference type="GO" id="GO:0004930">
    <property type="term" value="F:G protein-coupled receptor activity"/>
    <property type="evidence" value="ECO:0007669"/>
    <property type="project" value="UniProtKB-KW"/>
</dbReference>
<dbReference type="PRINTS" id="PR00237">
    <property type="entry name" value="GPCRRHODOPSN"/>
</dbReference>
<feature type="transmembrane region" description="Helical" evidence="9">
    <location>
        <begin position="20"/>
        <end position="40"/>
    </location>
</feature>
<dbReference type="AlphaFoldDB" id="A0A6P3W6H0"/>
<dbReference type="PANTHER" id="PTHR46048:SF6">
    <property type="entry name" value="HYDROXYCARBOXYLIC ACID RECEPTOR 2"/>
    <property type="match status" value="1"/>
</dbReference>
<dbReference type="Pfam" id="PF00001">
    <property type="entry name" value="7tm_1"/>
    <property type="match status" value="1"/>
</dbReference>
<feature type="domain" description="G-protein coupled receptors family 1 profile" evidence="10">
    <location>
        <begin position="32"/>
        <end position="283"/>
    </location>
</feature>
<reference evidence="12" key="1">
    <citation type="submission" date="2025-08" db="UniProtKB">
        <authorList>
            <consortium name="RefSeq"/>
        </authorList>
    </citation>
    <scope>IDENTIFICATION</scope>
</reference>
<evidence type="ECO:0000256" key="1">
    <source>
        <dbReference type="ARBA" id="ARBA00004141"/>
    </source>
</evidence>
<feature type="transmembrane region" description="Helical" evidence="9">
    <location>
        <begin position="226"/>
        <end position="249"/>
    </location>
</feature>
<evidence type="ECO:0000256" key="5">
    <source>
        <dbReference type="ARBA" id="ARBA00023136"/>
    </source>
</evidence>
<gene>
    <name evidence="12" type="primary">LOC105906883</name>
</gene>
<evidence type="ECO:0000256" key="2">
    <source>
        <dbReference type="ARBA" id="ARBA00022692"/>
    </source>
</evidence>
<dbReference type="PROSITE" id="PS00237">
    <property type="entry name" value="G_PROTEIN_RECEP_F1_1"/>
    <property type="match status" value="1"/>
</dbReference>
<feature type="transmembrane region" description="Helical" evidence="9">
    <location>
        <begin position="184"/>
        <end position="205"/>
    </location>
</feature>
<dbReference type="KEGG" id="char:105906883"/>
<feature type="transmembrane region" description="Helical" evidence="9">
    <location>
        <begin position="52"/>
        <end position="70"/>
    </location>
</feature>
<evidence type="ECO:0000256" key="3">
    <source>
        <dbReference type="ARBA" id="ARBA00022989"/>
    </source>
</evidence>
<keyword evidence="2 8" id="KW-0812">Transmembrane</keyword>
<dbReference type="InterPro" id="IPR000276">
    <property type="entry name" value="GPCR_Rhodpsn"/>
</dbReference>
<keyword evidence="3 9" id="KW-1133">Transmembrane helix</keyword>
<keyword evidence="11" id="KW-1185">Reference proteome</keyword>
<dbReference type="Gene3D" id="1.20.1070.10">
    <property type="entry name" value="Rhodopsin 7-helix transmembrane proteins"/>
    <property type="match status" value="1"/>
</dbReference>
<dbReference type="OrthoDB" id="10055255at2759"/>
<evidence type="ECO:0000256" key="8">
    <source>
        <dbReference type="RuleBase" id="RU000688"/>
    </source>
</evidence>
<dbReference type="Proteomes" id="UP000515152">
    <property type="component" value="Chromosome 7"/>
</dbReference>
<protein>
    <submittedName>
        <fullName evidence="12">Hydroxycarboxylic acid receptor 2-like</fullName>
    </submittedName>
</protein>
<dbReference type="GO" id="GO:0005886">
    <property type="term" value="C:plasma membrane"/>
    <property type="evidence" value="ECO:0007669"/>
    <property type="project" value="TreeGrafter"/>
</dbReference>
<evidence type="ECO:0000256" key="7">
    <source>
        <dbReference type="ARBA" id="ARBA00023224"/>
    </source>
</evidence>
<dbReference type="PANTHER" id="PTHR46048">
    <property type="entry name" value="HYDROXYCARBOXYLIC ACID RECEPTOR 2"/>
    <property type="match status" value="1"/>
</dbReference>
<keyword evidence="4 8" id="KW-0297">G-protein coupled receptor</keyword>
<organism evidence="11 12">
    <name type="scientific">Clupea harengus</name>
    <name type="common">Atlantic herring</name>
    <dbReference type="NCBI Taxonomy" id="7950"/>
    <lineage>
        <taxon>Eukaryota</taxon>
        <taxon>Metazoa</taxon>
        <taxon>Chordata</taxon>
        <taxon>Craniata</taxon>
        <taxon>Vertebrata</taxon>
        <taxon>Euteleostomi</taxon>
        <taxon>Actinopterygii</taxon>
        <taxon>Neopterygii</taxon>
        <taxon>Teleostei</taxon>
        <taxon>Clupei</taxon>
        <taxon>Clupeiformes</taxon>
        <taxon>Clupeoidei</taxon>
        <taxon>Clupeidae</taxon>
        <taxon>Clupea</taxon>
    </lineage>
</organism>
<proteinExistence type="inferred from homology"/>
<keyword evidence="7 8" id="KW-0807">Transducer</keyword>
<dbReference type="GeneID" id="105906883"/>
<evidence type="ECO:0000256" key="6">
    <source>
        <dbReference type="ARBA" id="ARBA00023170"/>
    </source>
</evidence>
<comment type="similarity">
    <text evidence="8">Belongs to the G-protein coupled receptor 1 family.</text>
</comment>
<dbReference type="InterPro" id="IPR017452">
    <property type="entry name" value="GPCR_Rhodpsn_7TM"/>
</dbReference>
<accession>A0A6P3W6H0</accession>
<evidence type="ECO:0000256" key="9">
    <source>
        <dbReference type="SAM" id="Phobius"/>
    </source>
</evidence>
<feature type="transmembrane region" description="Helical" evidence="9">
    <location>
        <begin position="132"/>
        <end position="151"/>
    </location>
</feature>
<evidence type="ECO:0000313" key="12">
    <source>
        <dbReference type="RefSeq" id="XP_012690571.2"/>
    </source>
</evidence>
<keyword evidence="6 8" id="KW-0675">Receptor</keyword>
<dbReference type="PROSITE" id="PS50262">
    <property type="entry name" value="G_PROTEIN_RECEP_F1_2"/>
    <property type="match status" value="1"/>
</dbReference>
<feature type="transmembrane region" description="Helical" evidence="9">
    <location>
        <begin position="90"/>
        <end position="111"/>
    </location>
</feature>
<evidence type="ECO:0000256" key="4">
    <source>
        <dbReference type="ARBA" id="ARBA00023040"/>
    </source>
</evidence>
<dbReference type="InterPro" id="IPR051893">
    <property type="entry name" value="HCARs"/>
</dbReference>
<feature type="transmembrane region" description="Helical" evidence="9">
    <location>
        <begin position="264"/>
        <end position="285"/>
    </location>
</feature>
<keyword evidence="5 9" id="KW-0472">Membrane</keyword>
<comment type="subcellular location">
    <subcellularLocation>
        <location evidence="1">Membrane</location>
        <topology evidence="1">Multi-pass membrane protein</topology>
    </subcellularLocation>
</comment>
<sequence length="314" mass="35184">MSVNGCCPYQGELLPRALPPLIIIEFLLGVQANGFALWVFCWHMRPWKSSTVLLFNLALADFFLNMVLLFRASYYLSKMDWKFGDVFCRIFLFLVALNRGSGIAFLTLITLDRYVRVLNPHHRLNSASAASATGAAVAVWVLTVSLNAHFLKVPQQLAVGNAMQCESFLVCLTVAPASLLSRTASFVIIFLVPLALILVCSLRIISELRRRHLDHHGDMKRTISSLAMVMVVFVVCFLPSKVFQVLIWVKVWSQKSCKSVMNGVFYATLTLTYLNSILDPVLFYFSSPAFQRVCRQLVRLQSTEGTVDTGEDGT</sequence>
<evidence type="ECO:0000313" key="11">
    <source>
        <dbReference type="Proteomes" id="UP000515152"/>
    </source>
</evidence>
<dbReference type="RefSeq" id="XP_012690571.2">
    <property type="nucleotide sequence ID" value="XM_012835117.2"/>
</dbReference>